<reference evidence="1" key="1">
    <citation type="journal article" date="2021" name="IMA Fungus">
        <title>Genomic characterization of three marine fungi, including Emericellopsis atlantica sp. nov. with signatures of a generalist lifestyle and marine biomass degradation.</title>
        <authorList>
            <person name="Hagestad O.C."/>
            <person name="Hou L."/>
            <person name="Andersen J.H."/>
            <person name="Hansen E.H."/>
            <person name="Altermark B."/>
            <person name="Li C."/>
            <person name="Kuhnert E."/>
            <person name="Cox R.J."/>
            <person name="Crous P.W."/>
            <person name="Spatafora J.W."/>
            <person name="Lail K."/>
            <person name="Amirebrahimi M."/>
            <person name="Lipzen A."/>
            <person name="Pangilinan J."/>
            <person name="Andreopoulos W."/>
            <person name="Hayes R.D."/>
            <person name="Ng V."/>
            <person name="Grigoriev I.V."/>
            <person name="Jackson S.A."/>
            <person name="Sutton T.D.S."/>
            <person name="Dobson A.D.W."/>
            <person name="Rama T."/>
        </authorList>
    </citation>
    <scope>NUCLEOTIDE SEQUENCE</scope>
    <source>
        <strain evidence="1">TRa3180A</strain>
    </source>
</reference>
<name>A0A9P7Z1J2_9HELO</name>
<proteinExistence type="predicted"/>
<evidence type="ECO:0000313" key="1">
    <source>
        <dbReference type="EMBL" id="KAG9243652.1"/>
    </source>
</evidence>
<sequence>MSSMVADGIKADFFDHILVLSKTLRKYFPFGETPYQKAYQSWRMEQDLLDVEDLSPKPLRGLSLFAQLKQRLFELWPTAHKVDRCAVAYGDLTNADKRMA</sequence>
<protein>
    <submittedName>
        <fullName evidence="1">Uncharacterized protein</fullName>
    </submittedName>
</protein>
<comment type="caution">
    <text evidence="1">The sequence shown here is derived from an EMBL/GenBank/DDBJ whole genome shotgun (WGS) entry which is preliminary data.</text>
</comment>
<dbReference type="OrthoDB" id="5422628at2759"/>
<dbReference type="EMBL" id="MU253962">
    <property type="protein sequence ID" value="KAG9243652.1"/>
    <property type="molecule type" value="Genomic_DNA"/>
</dbReference>
<dbReference type="AlphaFoldDB" id="A0A9P7Z1J2"/>
<dbReference type="Proteomes" id="UP000887226">
    <property type="component" value="Unassembled WGS sequence"/>
</dbReference>
<evidence type="ECO:0000313" key="2">
    <source>
        <dbReference type="Proteomes" id="UP000887226"/>
    </source>
</evidence>
<keyword evidence="2" id="KW-1185">Reference proteome</keyword>
<organism evidence="1 2">
    <name type="scientific">Calycina marina</name>
    <dbReference type="NCBI Taxonomy" id="1763456"/>
    <lineage>
        <taxon>Eukaryota</taxon>
        <taxon>Fungi</taxon>
        <taxon>Dikarya</taxon>
        <taxon>Ascomycota</taxon>
        <taxon>Pezizomycotina</taxon>
        <taxon>Leotiomycetes</taxon>
        <taxon>Helotiales</taxon>
        <taxon>Pezizellaceae</taxon>
        <taxon>Calycina</taxon>
    </lineage>
</organism>
<accession>A0A9P7Z1J2</accession>
<gene>
    <name evidence="1" type="ORF">BJ878DRAFT_552339</name>
</gene>